<reference evidence="1 2" key="1">
    <citation type="journal article" date="2020" name="Phytopathology">
        <title>Genome Sequence Resources of Colletotrichum truncatum, C. plurivorum, C. musicola, and C. sojae: Four Species Pathogenic to Soybean (Glycine max).</title>
        <authorList>
            <person name="Rogerio F."/>
            <person name="Boufleur T.R."/>
            <person name="Ciampi-Guillardi M."/>
            <person name="Sukno S.A."/>
            <person name="Thon M.R."/>
            <person name="Massola Junior N.S."/>
            <person name="Baroncelli R."/>
        </authorList>
    </citation>
    <scope>NUCLEOTIDE SEQUENCE [LARGE SCALE GENOMIC DNA]</scope>
    <source>
        <strain evidence="1 2">CMES1059</strain>
    </source>
</reference>
<proteinExistence type="predicted"/>
<evidence type="ECO:0000313" key="2">
    <source>
        <dbReference type="Proteomes" id="UP000805649"/>
    </source>
</evidence>
<keyword evidence="2" id="KW-1185">Reference proteome</keyword>
<organism evidence="1 2">
    <name type="scientific">Colletotrichum truncatum</name>
    <name type="common">Anthracnose fungus</name>
    <name type="synonym">Colletotrichum capsici</name>
    <dbReference type="NCBI Taxonomy" id="5467"/>
    <lineage>
        <taxon>Eukaryota</taxon>
        <taxon>Fungi</taxon>
        <taxon>Dikarya</taxon>
        <taxon>Ascomycota</taxon>
        <taxon>Pezizomycotina</taxon>
        <taxon>Sordariomycetes</taxon>
        <taxon>Hypocreomycetidae</taxon>
        <taxon>Glomerellales</taxon>
        <taxon>Glomerellaceae</taxon>
        <taxon>Colletotrichum</taxon>
        <taxon>Colletotrichum truncatum species complex</taxon>
    </lineage>
</organism>
<gene>
    <name evidence="1" type="ORF">CTRU02_209884</name>
</gene>
<name>A0ACC3YTR8_COLTU</name>
<dbReference type="EMBL" id="VUJX02000006">
    <property type="protein sequence ID" value="KAL0935293.1"/>
    <property type="molecule type" value="Genomic_DNA"/>
</dbReference>
<accession>A0ACC3YTR8</accession>
<comment type="caution">
    <text evidence="1">The sequence shown here is derived from an EMBL/GenBank/DDBJ whole genome shotgun (WGS) entry which is preliminary data.</text>
</comment>
<protein>
    <submittedName>
        <fullName evidence="1">Alanyl-trna synthetase</fullName>
    </submittedName>
</protein>
<sequence length="1108" mass="123005">MTKTAVIVLGARLLARSCSCGGRTGSSGAFVPHSTRSGSCRSFYKSAEATPPSAALHPHPLSLLLPLLPQVRGNAPAAALTSSSRQKSHNRYAGDPDISPSSTTTTPTTAKLWTRTPVRLQTNTLTPPSGLIASSVFPWQRRFYSSSTSPSATMAEQQWPGAVVRKTFFDFFEKRGHTIVPSSSVVPHNDPTLLFTNAGMNQFKPIFLGTISKADPMYNLKRAADSQKCIRAGGKHNDLDDVGKDSYHHTFFEMLGNWSFGDYFKKEAITMSWELLTKVYGLDPTRLYVTYFEGNPDMGLEPDLEAKQLWQSVGVPDDHILPGNMKDNFWEMGDQGPCGPCSEVHYDKIGGRNAASLVNMDDPMVVEIWNNVFIQFDRQADKSLKSLPAKHVDTGMGFERLVSALQNTTSNYATDIFTPLFKRIEEVTGARPYTDKYGADDVDGIDTAYRVVADHIRLLTFSMSDGAVPNNDGRGYVVRRVLRRGVRYARKYFNAEIGSFFSKILPALVEQMGEQFPEIVKKQQDIKEILDEEEDAFARTLDRGEAQFEKYAKDALKKGEKKLSGAVVWRLYDTFGFPVDLTKLMAEERQLEIDEEEVKEAQEKAREASKVVKNAVQTFAKLNVHQIAELEKELNVERTNDDAKFVKGDAKGKVQVIYDGKTFVKSTKDIAEKTPLGLLLDKTNFYAESGGQVADTGRIVIDDVAEFKVLDVQNFGGYIVHNGYLEYGTLSSGDEVIAEYDELRRSPIRNNHTGTHILNHSLREVLGDDINQKGSLVDNEKLRFDFSHKTGVTIPELKKIEDFSNGYIKQNGKIYAKEVDLDLAREIEGVRAVFGETYPNPVRVVSVGVDIDTMLANPKNTEWRKYSVEFCGGTHVESTGLIKDLVIVEESGIAKGIRRIIAYTGDAAHQVQREANEFSKRLDALEALPFGPEKEQEIKTTQHALNQLTISTLTKEDIKKRFEKIVKAVTDEQKKRQKAEAKTALDTVVAHFDKNKDAKWYVAQLPISANAKAIGEVVKHFQSKDKERSVYLFGGSKNEGAVAHGVYVGTHLSSQGVTAEQWAAQVSGVVGGKSGGKEPVRQGQGTNAENIDEAVATAEKWLKEKLNI</sequence>
<evidence type="ECO:0000313" key="1">
    <source>
        <dbReference type="EMBL" id="KAL0935293.1"/>
    </source>
</evidence>
<dbReference type="Proteomes" id="UP000805649">
    <property type="component" value="Unassembled WGS sequence"/>
</dbReference>